<evidence type="ECO:0008006" key="4">
    <source>
        <dbReference type="Google" id="ProtNLM"/>
    </source>
</evidence>
<evidence type="ECO:0000313" key="2">
    <source>
        <dbReference type="EMBL" id="MEI5907929.1"/>
    </source>
</evidence>
<organism evidence="2 3">
    <name type="scientific">Bacillus spongiae</name>
    <dbReference type="NCBI Taxonomy" id="2683610"/>
    <lineage>
        <taxon>Bacteria</taxon>
        <taxon>Bacillati</taxon>
        <taxon>Bacillota</taxon>
        <taxon>Bacilli</taxon>
        <taxon>Bacillales</taxon>
        <taxon>Bacillaceae</taxon>
        <taxon>Bacillus</taxon>
    </lineage>
</organism>
<feature type="transmembrane region" description="Helical" evidence="1">
    <location>
        <begin position="137"/>
        <end position="162"/>
    </location>
</feature>
<dbReference type="RefSeq" id="WP_336587373.1">
    <property type="nucleotide sequence ID" value="NZ_JBBAXC010000010.1"/>
</dbReference>
<evidence type="ECO:0000313" key="3">
    <source>
        <dbReference type="Proteomes" id="UP001312865"/>
    </source>
</evidence>
<dbReference type="EMBL" id="JBBAXC010000010">
    <property type="protein sequence ID" value="MEI5907929.1"/>
    <property type="molecule type" value="Genomic_DNA"/>
</dbReference>
<accession>A0ABU8HEX7</accession>
<gene>
    <name evidence="2" type="ORF">WAK64_12770</name>
</gene>
<sequence length="168" mass="19413">MNNELNFVEKQFLNEVLEELKQYQISQKERRDIKQQIVEHIQESREHGDDSLSDLGDTSTFVKDYLEVNGLDLHSEIKQIRNSNRSRRVVVGSGVMAFVVTYLLSQLLLSMFLTESFNPLNEPSFQYNLIYLIDDNLWWNSVLLMISLLAASVVSSIVVLFLRKGKKG</sequence>
<proteinExistence type="predicted"/>
<keyword evidence="1" id="KW-0472">Membrane</keyword>
<evidence type="ECO:0000256" key="1">
    <source>
        <dbReference type="SAM" id="Phobius"/>
    </source>
</evidence>
<comment type="caution">
    <text evidence="2">The sequence shown here is derived from an EMBL/GenBank/DDBJ whole genome shotgun (WGS) entry which is preliminary data.</text>
</comment>
<keyword evidence="1" id="KW-1133">Transmembrane helix</keyword>
<reference evidence="2 3" key="1">
    <citation type="journal article" date="2018" name="J. Microbiol.">
        <title>Bacillus spongiae sp. nov., isolated from sponge of Jeju Island.</title>
        <authorList>
            <person name="Lee G.E."/>
            <person name="Im W.T."/>
            <person name="Park J.S."/>
        </authorList>
    </citation>
    <scope>NUCLEOTIDE SEQUENCE [LARGE SCALE GENOMIC DNA]</scope>
    <source>
        <strain evidence="2 3">135PIL107-10</strain>
    </source>
</reference>
<keyword evidence="1" id="KW-0812">Transmembrane</keyword>
<keyword evidence="3" id="KW-1185">Reference proteome</keyword>
<protein>
    <recommendedName>
        <fullName evidence="4">DUF1700 domain-containing protein</fullName>
    </recommendedName>
</protein>
<feature type="transmembrane region" description="Helical" evidence="1">
    <location>
        <begin position="89"/>
        <end position="113"/>
    </location>
</feature>
<dbReference type="Proteomes" id="UP001312865">
    <property type="component" value="Unassembled WGS sequence"/>
</dbReference>
<name>A0ABU8HEX7_9BACI</name>